<sequence>MASAELIEQAIEHKQLAYDQRLLAQRVFAALLQITHDAVTSAYDLLELRGYVRAKLVSGTYVLQENKRVPIDTH</sequence>
<proteinExistence type="predicted"/>
<name>A0A167FD50_9GAMM</name>
<evidence type="ECO:0000313" key="2">
    <source>
        <dbReference type="Proteomes" id="UP000076503"/>
    </source>
</evidence>
<dbReference type="PANTHER" id="PTHR46577">
    <property type="entry name" value="HTH-TYPE TRANSCRIPTIONAL REGULATORY PROTEIN GABR"/>
    <property type="match status" value="1"/>
</dbReference>
<gene>
    <name evidence="1" type="ORF">N476_01750</name>
</gene>
<dbReference type="PATRIC" id="fig|1365251.3.peg.1511"/>
<dbReference type="InterPro" id="IPR036390">
    <property type="entry name" value="WH_DNA-bd_sf"/>
</dbReference>
<dbReference type="InterPro" id="IPR036388">
    <property type="entry name" value="WH-like_DNA-bd_sf"/>
</dbReference>
<dbReference type="PANTHER" id="PTHR46577:SF1">
    <property type="entry name" value="HTH-TYPE TRANSCRIPTIONAL REGULATORY PROTEIN GABR"/>
    <property type="match status" value="1"/>
</dbReference>
<comment type="caution">
    <text evidence="1">The sequence shown here is derived from an EMBL/GenBank/DDBJ whole genome shotgun (WGS) entry which is preliminary data.</text>
</comment>
<reference evidence="1 2" key="1">
    <citation type="submission" date="2013-07" db="EMBL/GenBank/DDBJ databases">
        <title>Comparative Genomic and Metabolomic Analysis of Twelve Strains of Pseudoalteromonas luteoviolacea.</title>
        <authorList>
            <person name="Vynne N.G."/>
            <person name="Mansson M."/>
            <person name="Gram L."/>
        </authorList>
    </citation>
    <scope>NUCLEOTIDE SEQUENCE [LARGE SCALE GENOMIC DNA]</scope>
    <source>
        <strain evidence="1 2">H33</strain>
    </source>
</reference>
<protein>
    <recommendedName>
        <fullName evidence="3">HTH gntR-type domain-containing protein</fullName>
    </recommendedName>
</protein>
<dbReference type="RefSeq" id="WP_063361096.1">
    <property type="nucleotide sequence ID" value="NZ_AUXZ01000064.1"/>
</dbReference>
<accession>A0A167FD50</accession>
<dbReference type="Gene3D" id="1.10.10.10">
    <property type="entry name" value="Winged helix-like DNA-binding domain superfamily/Winged helix DNA-binding domain"/>
    <property type="match status" value="1"/>
</dbReference>
<dbReference type="AlphaFoldDB" id="A0A167FD50"/>
<dbReference type="EMBL" id="AUXZ01000064">
    <property type="protein sequence ID" value="KZN52081.1"/>
    <property type="molecule type" value="Genomic_DNA"/>
</dbReference>
<dbReference type="OrthoDB" id="9804020at2"/>
<evidence type="ECO:0008006" key="3">
    <source>
        <dbReference type="Google" id="ProtNLM"/>
    </source>
</evidence>
<dbReference type="Proteomes" id="UP000076503">
    <property type="component" value="Unassembled WGS sequence"/>
</dbReference>
<dbReference type="InterPro" id="IPR051446">
    <property type="entry name" value="HTH_trans_reg/aminotransferase"/>
</dbReference>
<dbReference type="SUPFAM" id="SSF46785">
    <property type="entry name" value="Winged helix' DNA-binding domain"/>
    <property type="match status" value="1"/>
</dbReference>
<evidence type="ECO:0000313" key="1">
    <source>
        <dbReference type="EMBL" id="KZN52081.1"/>
    </source>
</evidence>
<organism evidence="1 2">
    <name type="scientific">Pseudoalteromonas luteoviolacea H33</name>
    <dbReference type="NCBI Taxonomy" id="1365251"/>
    <lineage>
        <taxon>Bacteria</taxon>
        <taxon>Pseudomonadati</taxon>
        <taxon>Pseudomonadota</taxon>
        <taxon>Gammaproteobacteria</taxon>
        <taxon>Alteromonadales</taxon>
        <taxon>Pseudoalteromonadaceae</taxon>
        <taxon>Pseudoalteromonas</taxon>
    </lineage>
</organism>